<evidence type="ECO:0000259" key="11">
    <source>
        <dbReference type="PROSITE" id="PS51918"/>
    </source>
</evidence>
<evidence type="ECO:0000256" key="1">
    <source>
        <dbReference type="ARBA" id="ARBA00003141"/>
    </source>
</evidence>
<dbReference type="InterPro" id="IPR007197">
    <property type="entry name" value="rSAM"/>
</dbReference>
<proteinExistence type="inferred from homology"/>
<protein>
    <recommendedName>
        <fullName evidence="3 10">Pyruvate formate-lyase-activating enzyme</fullName>
        <ecNumber evidence="10">1.97.1.4</ecNumber>
    </recommendedName>
</protein>
<evidence type="ECO:0000256" key="3">
    <source>
        <dbReference type="ARBA" id="ARBA00021356"/>
    </source>
</evidence>
<dbReference type="InterPro" id="IPR034457">
    <property type="entry name" value="Organic_radical-activating"/>
</dbReference>
<dbReference type="SFLD" id="SFLDS00029">
    <property type="entry name" value="Radical_SAM"/>
    <property type="match status" value="1"/>
</dbReference>
<keyword evidence="13" id="KW-1185">Reference proteome</keyword>
<comment type="cofactor">
    <cofactor evidence="10">
        <name>[4Fe-4S] cluster</name>
        <dbReference type="ChEBI" id="CHEBI:49883"/>
    </cofactor>
    <text evidence="10">Binds 1 [4Fe-4S] cluster. The cluster is coordinated with 3 cysteines and an exchangeable S-adenosyl-L-methionine.</text>
</comment>
<dbReference type="CDD" id="cd01335">
    <property type="entry name" value="Radical_SAM"/>
    <property type="match status" value="1"/>
</dbReference>
<keyword evidence="7 10" id="KW-0560">Oxidoreductase</keyword>
<dbReference type="PROSITE" id="PS01087">
    <property type="entry name" value="RADICAL_ACTIVATING"/>
    <property type="match status" value="1"/>
</dbReference>
<dbReference type="InterPro" id="IPR058240">
    <property type="entry name" value="rSAM_sf"/>
</dbReference>
<dbReference type="InterPro" id="IPR001989">
    <property type="entry name" value="Radical_activat_CS"/>
</dbReference>
<dbReference type="PANTHER" id="PTHR30352">
    <property type="entry name" value="PYRUVATE FORMATE-LYASE-ACTIVATING ENZYME"/>
    <property type="match status" value="1"/>
</dbReference>
<dbReference type="EC" id="1.97.1.4" evidence="10"/>
<dbReference type="PROSITE" id="PS51918">
    <property type="entry name" value="RADICAL_SAM"/>
    <property type="match status" value="1"/>
</dbReference>
<keyword evidence="5 10" id="KW-0949">S-adenosyl-L-methionine</keyword>
<dbReference type="EMBL" id="JXJU01000004">
    <property type="protein sequence ID" value="PCS00352.1"/>
    <property type="molecule type" value="Genomic_DNA"/>
</dbReference>
<accession>A0A2A5RM37</accession>
<dbReference type="SUPFAM" id="SSF102114">
    <property type="entry name" value="Radical SAM enzymes"/>
    <property type="match status" value="1"/>
</dbReference>
<keyword evidence="6 10" id="KW-0479">Metal-binding</keyword>
<dbReference type="NCBIfam" id="TIGR02493">
    <property type="entry name" value="PFLA"/>
    <property type="match status" value="1"/>
</dbReference>
<dbReference type="GO" id="GO:0005737">
    <property type="term" value="C:cytoplasm"/>
    <property type="evidence" value="ECO:0007669"/>
    <property type="project" value="UniProtKB-SubCell"/>
</dbReference>
<comment type="similarity">
    <text evidence="2 10">Belongs to the organic radical-activating enzymes family.</text>
</comment>
<dbReference type="SFLD" id="SFLDG01066">
    <property type="entry name" value="organic_radical-activating_enz"/>
    <property type="match status" value="1"/>
</dbReference>
<gene>
    <name evidence="12" type="ORF">RT41_GL001239</name>
</gene>
<evidence type="ECO:0000256" key="9">
    <source>
        <dbReference type="ARBA" id="ARBA00023014"/>
    </source>
</evidence>
<dbReference type="AlphaFoldDB" id="A0A2A5RM37"/>
<dbReference type="InterPro" id="IPR013785">
    <property type="entry name" value="Aldolase_TIM"/>
</dbReference>
<comment type="subcellular location">
    <subcellularLocation>
        <location evidence="10">Cytoplasm</location>
    </subcellularLocation>
</comment>
<keyword evidence="4 10" id="KW-0004">4Fe-4S</keyword>
<keyword evidence="12" id="KW-0456">Lyase</keyword>
<dbReference type="InterPro" id="IPR012839">
    <property type="entry name" value="Organic_radical_activase"/>
</dbReference>
<keyword evidence="10" id="KW-0963">Cytoplasm</keyword>
<evidence type="ECO:0000256" key="2">
    <source>
        <dbReference type="ARBA" id="ARBA00009777"/>
    </source>
</evidence>
<evidence type="ECO:0000313" key="13">
    <source>
        <dbReference type="Proteomes" id="UP000218181"/>
    </source>
</evidence>
<organism evidence="12 13">
    <name type="scientific">Lactococcus fujiensis JCM 16395</name>
    <dbReference type="NCBI Taxonomy" id="1291764"/>
    <lineage>
        <taxon>Bacteria</taxon>
        <taxon>Bacillati</taxon>
        <taxon>Bacillota</taxon>
        <taxon>Bacilli</taxon>
        <taxon>Lactobacillales</taxon>
        <taxon>Streptococcaceae</taxon>
        <taxon>Lactococcus</taxon>
    </lineage>
</organism>
<dbReference type="Proteomes" id="UP000218181">
    <property type="component" value="Unassembled WGS sequence"/>
</dbReference>
<dbReference type="Pfam" id="PF04055">
    <property type="entry name" value="Radical_SAM"/>
    <property type="match status" value="1"/>
</dbReference>
<evidence type="ECO:0000256" key="7">
    <source>
        <dbReference type="ARBA" id="ARBA00023002"/>
    </source>
</evidence>
<dbReference type="InterPro" id="IPR012838">
    <property type="entry name" value="PFL1_activating"/>
</dbReference>
<evidence type="ECO:0000256" key="5">
    <source>
        <dbReference type="ARBA" id="ARBA00022691"/>
    </source>
</evidence>
<comment type="catalytic activity">
    <reaction evidence="10">
        <text>glycyl-[formate C-acetyltransferase] + reduced [flavodoxin] + S-adenosyl-L-methionine = glycin-2-yl radical-[formate C-acetyltransferase] + semiquinone [flavodoxin] + 5'-deoxyadenosine + L-methionine + H(+)</text>
        <dbReference type="Rhea" id="RHEA:19225"/>
        <dbReference type="Rhea" id="RHEA-COMP:10622"/>
        <dbReference type="Rhea" id="RHEA-COMP:12190"/>
        <dbReference type="Rhea" id="RHEA-COMP:12191"/>
        <dbReference type="Rhea" id="RHEA-COMP:14480"/>
        <dbReference type="ChEBI" id="CHEBI:15378"/>
        <dbReference type="ChEBI" id="CHEBI:17319"/>
        <dbReference type="ChEBI" id="CHEBI:29947"/>
        <dbReference type="ChEBI" id="CHEBI:32722"/>
        <dbReference type="ChEBI" id="CHEBI:57618"/>
        <dbReference type="ChEBI" id="CHEBI:57844"/>
        <dbReference type="ChEBI" id="CHEBI:59789"/>
        <dbReference type="ChEBI" id="CHEBI:140311"/>
        <dbReference type="EC" id="1.97.1.4"/>
    </reaction>
</comment>
<dbReference type="GO" id="GO:0051539">
    <property type="term" value="F:4 iron, 4 sulfur cluster binding"/>
    <property type="evidence" value="ECO:0007669"/>
    <property type="project" value="UniProtKB-UniRule"/>
</dbReference>
<evidence type="ECO:0000313" key="12">
    <source>
        <dbReference type="EMBL" id="PCS00352.1"/>
    </source>
</evidence>
<evidence type="ECO:0000256" key="4">
    <source>
        <dbReference type="ARBA" id="ARBA00022485"/>
    </source>
</evidence>
<keyword evidence="9 10" id="KW-0411">Iron-sulfur</keyword>
<keyword evidence="8 10" id="KW-0408">Iron</keyword>
<dbReference type="GO" id="GO:0016829">
    <property type="term" value="F:lyase activity"/>
    <property type="evidence" value="ECO:0007669"/>
    <property type="project" value="UniProtKB-KW"/>
</dbReference>
<feature type="domain" description="Radical SAM core" evidence="11">
    <location>
        <begin position="48"/>
        <end position="277"/>
    </location>
</feature>
<comment type="function">
    <text evidence="1 10">Activation of pyruvate formate-lyase under anaerobic conditions by generation of an organic free radical, using S-adenosylmethionine and reduced flavodoxin as cosubstrates to produce 5'-deoxy-adenosine.</text>
</comment>
<dbReference type="PANTHER" id="PTHR30352:SF5">
    <property type="entry name" value="PYRUVATE FORMATE-LYASE 1-ACTIVATING ENZYME"/>
    <property type="match status" value="1"/>
</dbReference>
<comment type="caution">
    <text evidence="12">The sequence shown here is derived from an EMBL/GenBank/DDBJ whole genome shotgun (WGS) entry which is preliminary data.</text>
</comment>
<dbReference type="PIRSF" id="PIRSF000371">
    <property type="entry name" value="PFL_act_enz"/>
    <property type="match status" value="1"/>
</dbReference>
<evidence type="ECO:0000256" key="8">
    <source>
        <dbReference type="ARBA" id="ARBA00023004"/>
    </source>
</evidence>
<keyword evidence="12" id="KW-0670">Pyruvate</keyword>
<name>A0A2A5RM37_9LACT</name>
<reference evidence="12 13" key="1">
    <citation type="submission" date="2014-12" db="EMBL/GenBank/DDBJ databases">
        <title>Draft genome sequences of 10 type strains of Lactococcus.</title>
        <authorList>
            <person name="Sun Z."/>
            <person name="Zhong Z."/>
            <person name="Liu W."/>
            <person name="Zhang W."/>
            <person name="Zhang H."/>
        </authorList>
    </citation>
    <scope>NUCLEOTIDE SEQUENCE [LARGE SCALE GENOMIC DNA]</scope>
    <source>
        <strain evidence="12 13">JCM 16395</strain>
    </source>
</reference>
<evidence type="ECO:0000256" key="6">
    <source>
        <dbReference type="ARBA" id="ARBA00022723"/>
    </source>
</evidence>
<dbReference type="STRING" id="1291764.GCA_001311235_02545"/>
<evidence type="ECO:0000256" key="10">
    <source>
        <dbReference type="RuleBase" id="RU362053"/>
    </source>
</evidence>
<dbReference type="Gene3D" id="3.20.20.70">
    <property type="entry name" value="Aldolase class I"/>
    <property type="match status" value="1"/>
</dbReference>
<dbReference type="GO" id="GO:0046872">
    <property type="term" value="F:metal ion binding"/>
    <property type="evidence" value="ECO:0007669"/>
    <property type="project" value="UniProtKB-UniRule"/>
</dbReference>
<sequence>MNFLTLSRENKMSLSMLTDSVKEVEFEMVEDYKQVTGLIHSTETFGTVDGPGVRFVVFVQGCRMRCKYCHNPDTWAMKSDKATERTVEDVMNEARRFQGFWGTKGGITVSGGEALLQIDFVTALFKYAHELGIHTTLDTAGQPFNTDPYVTEHIDELLAVTDLVLLDLKEINPERHKKLTANKVDNILEFAQYLSDHDKAMWVRHVLVPGESDFDDDLIELGKFVKTLKNVLKFEILPYHTMGEFKWRELGWKYQLDGVQPPTNARVHNAKELMNTETYQDYLERIS</sequence>
<dbReference type="GO" id="GO:0043365">
    <property type="term" value="F:[formate-C-acetyltransferase]-activating enzyme activity"/>
    <property type="evidence" value="ECO:0007669"/>
    <property type="project" value="UniProtKB-UniRule"/>
</dbReference>